<proteinExistence type="predicted"/>
<keyword evidence="2" id="KW-1133">Transmembrane helix</keyword>
<keyword evidence="2" id="KW-0472">Membrane</keyword>
<feature type="region of interest" description="Disordered" evidence="1">
    <location>
        <begin position="1"/>
        <end position="83"/>
    </location>
</feature>
<dbReference type="Proteomes" id="UP001321473">
    <property type="component" value="Unassembled WGS sequence"/>
</dbReference>
<name>A0AAQ4D1B3_AMBAM</name>
<protein>
    <submittedName>
        <fullName evidence="3">Uncharacterized protein</fullName>
    </submittedName>
</protein>
<reference evidence="3 4" key="1">
    <citation type="journal article" date="2023" name="Arcadia Sci">
        <title>De novo assembly of a long-read Amblyomma americanum tick genome.</title>
        <authorList>
            <person name="Chou S."/>
            <person name="Poskanzer K.E."/>
            <person name="Rollins M."/>
            <person name="Thuy-Boun P.S."/>
        </authorList>
    </citation>
    <scope>NUCLEOTIDE SEQUENCE [LARGE SCALE GENOMIC DNA]</scope>
    <source>
        <strain evidence="3">F_SG_1</strain>
        <tissue evidence="3">Salivary glands</tissue>
    </source>
</reference>
<feature type="compositionally biased region" description="Low complexity" evidence="1">
    <location>
        <begin position="57"/>
        <end position="83"/>
    </location>
</feature>
<feature type="transmembrane region" description="Helical" evidence="2">
    <location>
        <begin position="113"/>
        <end position="132"/>
    </location>
</feature>
<feature type="compositionally biased region" description="Low complexity" evidence="1">
    <location>
        <begin position="1"/>
        <end position="19"/>
    </location>
</feature>
<keyword evidence="2" id="KW-0812">Transmembrane</keyword>
<dbReference type="EMBL" id="JARKHS020036377">
    <property type="protein sequence ID" value="KAK8756253.1"/>
    <property type="molecule type" value="Genomic_DNA"/>
</dbReference>
<evidence type="ECO:0000313" key="4">
    <source>
        <dbReference type="Proteomes" id="UP001321473"/>
    </source>
</evidence>
<accession>A0AAQ4D1B3</accession>
<evidence type="ECO:0000256" key="1">
    <source>
        <dbReference type="SAM" id="MobiDB-lite"/>
    </source>
</evidence>
<gene>
    <name evidence="3" type="ORF">V5799_001045</name>
</gene>
<comment type="caution">
    <text evidence="3">The sequence shown here is derived from an EMBL/GenBank/DDBJ whole genome shotgun (WGS) entry which is preliminary data.</text>
</comment>
<dbReference type="AlphaFoldDB" id="A0AAQ4D1B3"/>
<evidence type="ECO:0000313" key="3">
    <source>
        <dbReference type="EMBL" id="KAK8756253.1"/>
    </source>
</evidence>
<sequence>MRTSETQRTTTTTAAASQRHGSPAKRVPPPGTPLGQSRSGDRTVWPSRCKLTSSRLSTPKASASAPAPTSPRNSCPTPLSSSSAALTTAAPADCKKDADASDVVQLRQQALELFNAVVVVLSLLANLTLTLASCLTKLCCARFLSLVSRQELALASVSNFV</sequence>
<organism evidence="3 4">
    <name type="scientific">Amblyomma americanum</name>
    <name type="common">Lone star tick</name>
    <dbReference type="NCBI Taxonomy" id="6943"/>
    <lineage>
        <taxon>Eukaryota</taxon>
        <taxon>Metazoa</taxon>
        <taxon>Ecdysozoa</taxon>
        <taxon>Arthropoda</taxon>
        <taxon>Chelicerata</taxon>
        <taxon>Arachnida</taxon>
        <taxon>Acari</taxon>
        <taxon>Parasitiformes</taxon>
        <taxon>Ixodida</taxon>
        <taxon>Ixodoidea</taxon>
        <taxon>Ixodidae</taxon>
        <taxon>Amblyomminae</taxon>
        <taxon>Amblyomma</taxon>
    </lineage>
</organism>
<evidence type="ECO:0000256" key="2">
    <source>
        <dbReference type="SAM" id="Phobius"/>
    </source>
</evidence>
<keyword evidence="4" id="KW-1185">Reference proteome</keyword>